<organism evidence="2 3">
    <name type="scientific">Epilithonimonas arachidiradicis</name>
    <dbReference type="NCBI Taxonomy" id="1617282"/>
    <lineage>
        <taxon>Bacteria</taxon>
        <taxon>Pseudomonadati</taxon>
        <taxon>Bacteroidota</taxon>
        <taxon>Flavobacteriia</taxon>
        <taxon>Flavobacteriales</taxon>
        <taxon>Weeksellaceae</taxon>
        <taxon>Chryseobacterium group</taxon>
        <taxon>Epilithonimonas</taxon>
    </lineage>
</organism>
<dbReference type="EMBL" id="RAQH01000005">
    <property type="protein sequence ID" value="RKE87107.1"/>
    <property type="molecule type" value="Genomic_DNA"/>
</dbReference>
<evidence type="ECO:0000256" key="1">
    <source>
        <dbReference type="SAM" id="Phobius"/>
    </source>
</evidence>
<comment type="caution">
    <text evidence="2">The sequence shown here is derived from an EMBL/GenBank/DDBJ whole genome shotgun (WGS) entry which is preliminary data.</text>
</comment>
<dbReference type="RefSeq" id="WP_262891350.1">
    <property type="nucleotide sequence ID" value="NZ_BMCW01000004.1"/>
</dbReference>
<evidence type="ECO:0000313" key="2">
    <source>
        <dbReference type="EMBL" id="RKE87107.1"/>
    </source>
</evidence>
<proteinExistence type="predicted"/>
<dbReference type="AlphaFoldDB" id="A0A420D8B5"/>
<evidence type="ECO:0000313" key="3">
    <source>
        <dbReference type="Proteomes" id="UP000285906"/>
    </source>
</evidence>
<accession>A0A420D8B5</accession>
<gene>
    <name evidence="2" type="ORF">BXY58_1975</name>
</gene>
<keyword evidence="1" id="KW-0812">Transmembrane</keyword>
<reference evidence="2 3" key="1">
    <citation type="submission" date="2018-09" db="EMBL/GenBank/DDBJ databases">
        <title>Genomic Encyclopedia of Archaeal and Bacterial Type Strains, Phase II (KMG-II): from individual species to whole genera.</title>
        <authorList>
            <person name="Goeker M."/>
        </authorList>
    </citation>
    <scope>NUCLEOTIDE SEQUENCE [LARGE SCALE GENOMIC DNA]</scope>
    <source>
        <strain evidence="2 3">DSM 27620</strain>
    </source>
</reference>
<sequence>MKNRNQGNWEQWKASNSKHNLQILIVNLAVILSVFVFAAIIQFS</sequence>
<dbReference type="Proteomes" id="UP000285906">
    <property type="component" value="Unassembled WGS sequence"/>
</dbReference>
<feature type="transmembrane region" description="Helical" evidence="1">
    <location>
        <begin position="21"/>
        <end position="43"/>
    </location>
</feature>
<name>A0A420D8B5_9FLAO</name>
<protein>
    <submittedName>
        <fullName evidence="2">Uncharacterized protein</fullName>
    </submittedName>
</protein>
<keyword evidence="1" id="KW-1133">Transmembrane helix</keyword>
<keyword evidence="1" id="KW-0472">Membrane</keyword>